<reference evidence="2" key="2">
    <citation type="journal article" date="2015" name="Data Brief">
        <title>Shoot transcriptome of the giant reed, Arundo donax.</title>
        <authorList>
            <person name="Barrero R.A."/>
            <person name="Guerrero F.D."/>
            <person name="Moolhuijzen P."/>
            <person name="Goolsby J.A."/>
            <person name="Tidwell J."/>
            <person name="Bellgard S.E."/>
            <person name="Bellgard M.I."/>
        </authorList>
    </citation>
    <scope>NUCLEOTIDE SEQUENCE</scope>
    <source>
        <tissue evidence="2">Shoot tissue taken approximately 20 cm above the soil surface</tissue>
    </source>
</reference>
<organism evidence="2">
    <name type="scientific">Arundo donax</name>
    <name type="common">Giant reed</name>
    <name type="synonym">Donax arundinaceus</name>
    <dbReference type="NCBI Taxonomy" id="35708"/>
    <lineage>
        <taxon>Eukaryota</taxon>
        <taxon>Viridiplantae</taxon>
        <taxon>Streptophyta</taxon>
        <taxon>Embryophyta</taxon>
        <taxon>Tracheophyta</taxon>
        <taxon>Spermatophyta</taxon>
        <taxon>Magnoliopsida</taxon>
        <taxon>Liliopsida</taxon>
        <taxon>Poales</taxon>
        <taxon>Poaceae</taxon>
        <taxon>PACMAD clade</taxon>
        <taxon>Arundinoideae</taxon>
        <taxon>Arundineae</taxon>
        <taxon>Arundo</taxon>
    </lineage>
</organism>
<sequence length="40" mass="4690">MAYYTTINIFMFLIISFQAAQNVQEIPLICPKRKEQHCNA</sequence>
<evidence type="ECO:0000313" key="2">
    <source>
        <dbReference type="EMBL" id="JAD37427.1"/>
    </source>
</evidence>
<feature type="chain" id="PRO_5002042440" evidence="1">
    <location>
        <begin position="21"/>
        <end position="40"/>
    </location>
</feature>
<evidence type="ECO:0000256" key="1">
    <source>
        <dbReference type="SAM" id="SignalP"/>
    </source>
</evidence>
<dbReference type="EMBL" id="GBRH01260468">
    <property type="protein sequence ID" value="JAD37427.1"/>
    <property type="molecule type" value="Transcribed_RNA"/>
</dbReference>
<keyword evidence="1" id="KW-0732">Signal</keyword>
<reference evidence="2" key="1">
    <citation type="submission" date="2014-09" db="EMBL/GenBank/DDBJ databases">
        <authorList>
            <person name="Magalhaes I.L.F."/>
            <person name="Oliveira U."/>
            <person name="Santos F.R."/>
            <person name="Vidigal T.H.D.A."/>
            <person name="Brescovit A.D."/>
            <person name="Santos A.J."/>
        </authorList>
    </citation>
    <scope>NUCLEOTIDE SEQUENCE</scope>
    <source>
        <tissue evidence="2">Shoot tissue taken approximately 20 cm above the soil surface</tissue>
    </source>
</reference>
<accession>A0A0A8ZRG9</accession>
<proteinExistence type="predicted"/>
<feature type="signal peptide" evidence="1">
    <location>
        <begin position="1"/>
        <end position="20"/>
    </location>
</feature>
<protein>
    <submittedName>
        <fullName evidence="2">Uncharacterized protein</fullName>
    </submittedName>
</protein>
<name>A0A0A8ZRG9_ARUDO</name>
<dbReference type="AlphaFoldDB" id="A0A0A8ZRG9"/>